<dbReference type="PATRIC" id="fig|449.7.peg.2193"/>
<sequence>MVIEKLFSYGTLQLEQVQLATFSRLLKGQKDKLKGYKLTDLEITDPYVIEVSGKSVHQILSPTTDEKASVEGMVFELTLEELLKADEYEVKDYRRIKVSLASGLEAWVYAHQSILD</sequence>
<reference evidence="3" key="1">
    <citation type="submission" date="2014-09" db="EMBL/GenBank/DDBJ databases">
        <authorList>
            <person name="Gomez-Valero L."/>
        </authorList>
    </citation>
    <scope>NUCLEOTIDE SEQUENCE [LARGE SCALE GENOMIC DNA]</scope>
    <source>
        <strain evidence="3">ATCC35250</strain>
    </source>
</reference>
<dbReference type="EMBL" id="LN681225">
    <property type="protein sequence ID" value="CEK10972.1"/>
    <property type="molecule type" value="Genomic_DNA"/>
</dbReference>
<dbReference type="Gene3D" id="3.10.490.10">
    <property type="entry name" value="Gamma-glutamyl cyclotransferase-like"/>
    <property type="match status" value="1"/>
</dbReference>
<evidence type="ECO:0000313" key="3">
    <source>
        <dbReference type="Proteomes" id="UP000032803"/>
    </source>
</evidence>
<dbReference type="KEGG" id="lha:LHA_1941"/>
<dbReference type="SUPFAM" id="SSF110857">
    <property type="entry name" value="Gamma-glutamyl cyclotransferase-like"/>
    <property type="match status" value="1"/>
</dbReference>
<dbReference type="InterPro" id="IPR009288">
    <property type="entry name" value="AIG2-like_dom"/>
</dbReference>
<dbReference type="RefSeq" id="WP_197541137.1">
    <property type="nucleotide sequence ID" value="NZ_LN681225.1"/>
</dbReference>
<accession>A0A0A8UV48</accession>
<dbReference type="InterPro" id="IPR036568">
    <property type="entry name" value="GGCT-like_sf"/>
</dbReference>
<dbReference type="STRING" id="449.LHA_1941"/>
<dbReference type="HOGENOM" id="CLU_152489_0_0_6"/>
<dbReference type="Proteomes" id="UP000032803">
    <property type="component" value="Chromosome I"/>
</dbReference>
<dbReference type="InterPro" id="IPR013024">
    <property type="entry name" value="GGCT-like"/>
</dbReference>
<name>A0A0A8UV48_LEGHA</name>
<evidence type="ECO:0000259" key="1">
    <source>
        <dbReference type="Pfam" id="PF06094"/>
    </source>
</evidence>
<evidence type="ECO:0000313" key="2">
    <source>
        <dbReference type="EMBL" id="CEK10972.1"/>
    </source>
</evidence>
<dbReference type="AlphaFoldDB" id="A0A0A8UV48"/>
<dbReference type="CDD" id="cd06661">
    <property type="entry name" value="GGCT_like"/>
    <property type="match status" value="1"/>
</dbReference>
<proteinExistence type="predicted"/>
<gene>
    <name evidence="2" type="ORF">LHA_1941</name>
</gene>
<dbReference type="Pfam" id="PF06094">
    <property type="entry name" value="GGACT"/>
    <property type="match status" value="1"/>
</dbReference>
<organism evidence="2 3">
    <name type="scientific">Legionella hackeliae</name>
    <dbReference type="NCBI Taxonomy" id="449"/>
    <lineage>
        <taxon>Bacteria</taxon>
        <taxon>Pseudomonadati</taxon>
        <taxon>Pseudomonadota</taxon>
        <taxon>Gammaproteobacteria</taxon>
        <taxon>Legionellales</taxon>
        <taxon>Legionellaceae</taxon>
        <taxon>Legionella</taxon>
    </lineage>
</organism>
<protein>
    <submittedName>
        <fullName evidence="2">AIG2 family protein</fullName>
    </submittedName>
</protein>
<feature type="domain" description="Gamma-glutamylcyclotransferase AIG2-like" evidence="1">
    <location>
        <begin position="6"/>
        <end position="111"/>
    </location>
</feature>
<keyword evidence="3" id="KW-1185">Reference proteome</keyword>